<dbReference type="PANTHER" id="PTHR14499">
    <property type="entry name" value="POTASSIUM CHANNEL TETRAMERIZATION DOMAIN-CONTAINING"/>
    <property type="match status" value="1"/>
</dbReference>
<dbReference type="GO" id="GO:0043235">
    <property type="term" value="C:receptor complex"/>
    <property type="evidence" value="ECO:0007669"/>
    <property type="project" value="TreeGrafter"/>
</dbReference>
<dbReference type="Proteomes" id="UP001152320">
    <property type="component" value="Chromosome 6"/>
</dbReference>
<dbReference type="Gene3D" id="3.30.710.10">
    <property type="entry name" value="Potassium Channel Kv1.1, Chain A"/>
    <property type="match status" value="1"/>
</dbReference>
<dbReference type="PANTHER" id="PTHR14499:SF128">
    <property type="entry name" value="POTASSIUM CHANNEL TETRAMERIZATION DOMAIN CONTAINING 21"/>
    <property type="match status" value="1"/>
</dbReference>
<gene>
    <name evidence="2" type="ORF">HOLleu_14927</name>
</gene>
<dbReference type="GO" id="GO:0051260">
    <property type="term" value="P:protein homooligomerization"/>
    <property type="evidence" value="ECO:0007669"/>
    <property type="project" value="InterPro"/>
</dbReference>
<dbReference type="InterPro" id="IPR011333">
    <property type="entry name" value="SKP1/BTB/POZ_sf"/>
</dbReference>
<sequence>MSFLAHERLETGVAAQKFCHCKEKSRLAARVRLGAQPALKHEDIPYGPFSQVITINVGGNKYTISTRSLFEYKDSKLYKLCLDKTHRHGKDHEGNVFINRDGELFKYVLRYMQQGQLVLPKGFTDADALAVEADYYGVKKLTEELEQYKKKQRAILWVRLDCKREKHFKEIQTGFPRSNVSVAIPYFIHYCCTLETYQNLPFLKEFQDTYTGGGSIHIDGHRTTFENLQSEGPGKWVDIFHVLKNFKFFETLANEGFEQKESWVDFRMYKCS</sequence>
<reference evidence="2" key="1">
    <citation type="submission" date="2021-10" db="EMBL/GenBank/DDBJ databases">
        <title>Tropical sea cucumber genome reveals ecological adaptation and Cuvierian tubules defense mechanism.</title>
        <authorList>
            <person name="Chen T."/>
        </authorList>
    </citation>
    <scope>NUCLEOTIDE SEQUENCE</scope>
    <source>
        <strain evidence="2">Nanhai2018</strain>
        <tissue evidence="2">Muscle</tissue>
    </source>
</reference>
<evidence type="ECO:0000259" key="1">
    <source>
        <dbReference type="Pfam" id="PF02214"/>
    </source>
</evidence>
<organism evidence="2 3">
    <name type="scientific">Holothuria leucospilota</name>
    <name type="common">Black long sea cucumber</name>
    <name type="synonym">Mertensiothuria leucospilota</name>
    <dbReference type="NCBI Taxonomy" id="206669"/>
    <lineage>
        <taxon>Eukaryota</taxon>
        <taxon>Metazoa</taxon>
        <taxon>Echinodermata</taxon>
        <taxon>Eleutherozoa</taxon>
        <taxon>Echinozoa</taxon>
        <taxon>Holothuroidea</taxon>
        <taxon>Aspidochirotacea</taxon>
        <taxon>Aspidochirotida</taxon>
        <taxon>Holothuriidae</taxon>
        <taxon>Holothuria</taxon>
    </lineage>
</organism>
<dbReference type="EMBL" id="JAIZAY010000006">
    <property type="protein sequence ID" value="KAJ8040594.1"/>
    <property type="molecule type" value="Genomic_DNA"/>
</dbReference>
<evidence type="ECO:0000313" key="3">
    <source>
        <dbReference type="Proteomes" id="UP001152320"/>
    </source>
</evidence>
<evidence type="ECO:0000313" key="2">
    <source>
        <dbReference type="EMBL" id="KAJ8040594.1"/>
    </source>
</evidence>
<dbReference type="AlphaFoldDB" id="A0A9Q1C9P2"/>
<protein>
    <submittedName>
        <fullName evidence="2">BTB/POZ domain-containing protein KCTD21</fullName>
    </submittedName>
</protein>
<comment type="caution">
    <text evidence="2">The sequence shown here is derived from an EMBL/GenBank/DDBJ whole genome shotgun (WGS) entry which is preliminary data.</text>
</comment>
<dbReference type="GO" id="GO:0008277">
    <property type="term" value="P:regulation of G protein-coupled receptor signaling pathway"/>
    <property type="evidence" value="ECO:0007669"/>
    <property type="project" value="TreeGrafter"/>
</dbReference>
<accession>A0A9Q1C9P2</accession>
<dbReference type="Pfam" id="PF02214">
    <property type="entry name" value="BTB_2"/>
    <property type="match status" value="1"/>
</dbReference>
<dbReference type="OrthoDB" id="2414723at2759"/>
<dbReference type="SUPFAM" id="SSF54695">
    <property type="entry name" value="POZ domain"/>
    <property type="match status" value="1"/>
</dbReference>
<proteinExistence type="predicted"/>
<dbReference type="InterPro" id="IPR003131">
    <property type="entry name" value="T1-type_BTB"/>
</dbReference>
<name>A0A9Q1C9P2_HOLLE</name>
<keyword evidence="3" id="KW-1185">Reference proteome</keyword>
<feature type="domain" description="Potassium channel tetramerisation-type BTB" evidence="1">
    <location>
        <begin position="53"/>
        <end position="141"/>
    </location>
</feature>